<organism evidence="2 3">
    <name type="scientific">Aspergillus granulosus</name>
    <dbReference type="NCBI Taxonomy" id="176169"/>
    <lineage>
        <taxon>Eukaryota</taxon>
        <taxon>Fungi</taxon>
        <taxon>Dikarya</taxon>
        <taxon>Ascomycota</taxon>
        <taxon>Pezizomycotina</taxon>
        <taxon>Eurotiomycetes</taxon>
        <taxon>Eurotiomycetidae</taxon>
        <taxon>Eurotiales</taxon>
        <taxon>Aspergillaceae</taxon>
        <taxon>Aspergillus</taxon>
        <taxon>Aspergillus subgen. Nidulantes</taxon>
    </lineage>
</organism>
<keyword evidence="3" id="KW-1185">Reference proteome</keyword>
<protein>
    <submittedName>
        <fullName evidence="2">Uncharacterized protein</fullName>
    </submittedName>
</protein>
<dbReference type="EMBL" id="JBFXLT010000064">
    <property type="protein sequence ID" value="KAL2810967.1"/>
    <property type="molecule type" value="Genomic_DNA"/>
</dbReference>
<sequence length="379" mass="42115">MARYFSTVTSKSTFNSRFKAENGKTFAELQEVAASSWERPHLLACRVMRQKEQANTLPILSQDAAIPSLQSLPNEIKAFLQGPDPTFMKKSEHFLVRSSSCVSLAHIWAAMARFYGTSDRRTQELQDQNESDNHTEERPLKRLRQGISQPDFTEVQVGSSPAPSQASSQAPSVGYIDPKTYDMCTAPEGITLRLASCVIRHILFFAPPQDSASNSVVVEFRDPKLRLAPKSPISGQHIVAIDDGGLCLRQKASDGKFVLAKSHIAILEAKAQFQCLENGQPIISDNCLAQMVREALAVRLSDLTDKSRRIVIVIKSTQHYMCLLQMDLSDDYILDFDSTTPSHMLNVISTPWFDLTQKSGREHVLANLIGIMHRGANPA</sequence>
<reference evidence="2 3" key="1">
    <citation type="submission" date="2024-07" db="EMBL/GenBank/DDBJ databases">
        <title>Section-level genome sequencing and comparative genomics of Aspergillus sections Usti and Cavernicolus.</title>
        <authorList>
            <consortium name="Lawrence Berkeley National Laboratory"/>
            <person name="Nybo J.L."/>
            <person name="Vesth T.C."/>
            <person name="Theobald S."/>
            <person name="Frisvad J.C."/>
            <person name="Larsen T.O."/>
            <person name="Kjaerboelling I."/>
            <person name="Rothschild-Mancinelli K."/>
            <person name="Lyhne E.K."/>
            <person name="Kogle M.E."/>
            <person name="Barry K."/>
            <person name="Clum A."/>
            <person name="Na H."/>
            <person name="Ledsgaard L."/>
            <person name="Lin J."/>
            <person name="Lipzen A."/>
            <person name="Kuo A."/>
            <person name="Riley R."/>
            <person name="Mondo S."/>
            <person name="Labutti K."/>
            <person name="Haridas S."/>
            <person name="Pangalinan J."/>
            <person name="Salamov A.A."/>
            <person name="Simmons B.A."/>
            <person name="Magnuson J.K."/>
            <person name="Chen J."/>
            <person name="Drula E."/>
            <person name="Henrissat B."/>
            <person name="Wiebenga A."/>
            <person name="Lubbers R.J."/>
            <person name="Gomes A.C."/>
            <person name="Makela M.R."/>
            <person name="Stajich J."/>
            <person name="Grigoriev I.V."/>
            <person name="Mortensen U.H."/>
            <person name="De Vries R.P."/>
            <person name="Baker S.E."/>
            <person name="Andersen M.R."/>
        </authorList>
    </citation>
    <scope>NUCLEOTIDE SEQUENCE [LARGE SCALE GENOMIC DNA]</scope>
    <source>
        <strain evidence="2 3">CBS 588.65</strain>
    </source>
</reference>
<comment type="caution">
    <text evidence="2">The sequence shown here is derived from an EMBL/GenBank/DDBJ whole genome shotgun (WGS) entry which is preliminary data.</text>
</comment>
<feature type="compositionally biased region" description="Basic and acidic residues" evidence="1">
    <location>
        <begin position="131"/>
        <end position="140"/>
    </location>
</feature>
<dbReference type="Proteomes" id="UP001610334">
    <property type="component" value="Unassembled WGS sequence"/>
</dbReference>
<proteinExistence type="predicted"/>
<feature type="region of interest" description="Disordered" evidence="1">
    <location>
        <begin position="121"/>
        <end position="148"/>
    </location>
</feature>
<name>A0ABR4H683_9EURO</name>
<accession>A0ABR4H683</accession>
<evidence type="ECO:0000256" key="1">
    <source>
        <dbReference type="SAM" id="MobiDB-lite"/>
    </source>
</evidence>
<evidence type="ECO:0000313" key="2">
    <source>
        <dbReference type="EMBL" id="KAL2810967.1"/>
    </source>
</evidence>
<gene>
    <name evidence="2" type="ORF">BJX63DRAFT_297993</name>
</gene>
<evidence type="ECO:0000313" key="3">
    <source>
        <dbReference type="Proteomes" id="UP001610334"/>
    </source>
</evidence>